<name>A0ABP1PSN9_9HEXA</name>
<evidence type="ECO:0000256" key="2">
    <source>
        <dbReference type="SAM" id="SignalP"/>
    </source>
</evidence>
<sequence length="396" mass="44104">MESERPSCVAYFFAILITVPVLIHAHPENQLYLSFGNYCGRNTIGNSAPCDFKSLHGCNPHGICRCIEPRIMSYNGTSCVVLAGESCLPSEKVWLFDNTTIYQRADYYFPCVQNSFCNLVTKTCDCLPDFYKGADLKCSPKLHGTACQTEETVVQTAPIVQQVVAQPQLVQQVVAQPAEDCGDSSKTHLICNKRHICECNPNRTVFFSEEKQCRGIVGAPCDSYARPCVPNADCVPIVIAEEVSTTQECRCKSGFSKSHDGKCLVAYNSECSLDPSTFCNSKEENTICMEGRCLCRSGQIWDDSKKKCRHQLNSRCDESLDCVEGMECVGDPVKRCVCKEGYAKVDFNCHPTYGQPCENKKESSNGKRLEDDRKPHQICNPRSPLVMANESHLRLT</sequence>
<evidence type="ECO:0000259" key="3">
    <source>
        <dbReference type="SMART" id="SM00181"/>
    </source>
</evidence>
<organism evidence="4 5">
    <name type="scientific">Orchesella dallaii</name>
    <dbReference type="NCBI Taxonomy" id="48710"/>
    <lineage>
        <taxon>Eukaryota</taxon>
        <taxon>Metazoa</taxon>
        <taxon>Ecdysozoa</taxon>
        <taxon>Arthropoda</taxon>
        <taxon>Hexapoda</taxon>
        <taxon>Collembola</taxon>
        <taxon>Entomobryomorpha</taxon>
        <taxon>Entomobryoidea</taxon>
        <taxon>Orchesellidae</taxon>
        <taxon>Orchesellinae</taxon>
        <taxon>Orchesella</taxon>
    </lineage>
</organism>
<dbReference type="PANTHER" id="PTHR39069:SF8">
    <property type="entry name" value="FI17111P1"/>
    <property type="match status" value="1"/>
</dbReference>
<dbReference type="PANTHER" id="PTHR39069">
    <property type="entry name" value="ECDYSONE-INDUCIBLE GENE E1, ISOFORM A"/>
    <property type="match status" value="1"/>
</dbReference>
<dbReference type="SMART" id="SM00181">
    <property type="entry name" value="EGF"/>
    <property type="match status" value="3"/>
</dbReference>
<reference evidence="4 5" key="1">
    <citation type="submission" date="2024-08" db="EMBL/GenBank/DDBJ databases">
        <authorList>
            <person name="Cucini C."/>
            <person name="Frati F."/>
        </authorList>
    </citation>
    <scope>NUCLEOTIDE SEQUENCE [LARGE SCALE GENOMIC DNA]</scope>
</reference>
<feature type="domain" description="EGF-like" evidence="3">
    <location>
        <begin position="220"/>
        <end position="264"/>
    </location>
</feature>
<gene>
    <name evidence="4" type="ORF">ODALV1_LOCUS3321</name>
</gene>
<feature type="region of interest" description="Disordered" evidence="1">
    <location>
        <begin position="357"/>
        <end position="382"/>
    </location>
</feature>
<feature type="compositionally biased region" description="Basic and acidic residues" evidence="1">
    <location>
        <begin position="358"/>
        <end position="375"/>
    </location>
</feature>
<dbReference type="EMBL" id="CAXLJM020000009">
    <property type="protein sequence ID" value="CAL8075941.1"/>
    <property type="molecule type" value="Genomic_DNA"/>
</dbReference>
<evidence type="ECO:0000313" key="5">
    <source>
        <dbReference type="Proteomes" id="UP001642540"/>
    </source>
</evidence>
<evidence type="ECO:0000256" key="1">
    <source>
        <dbReference type="SAM" id="MobiDB-lite"/>
    </source>
</evidence>
<feature type="domain" description="EGF-like" evidence="3">
    <location>
        <begin position="315"/>
        <end position="350"/>
    </location>
</feature>
<comment type="caution">
    <text evidence="4">The sequence shown here is derived from an EMBL/GenBank/DDBJ whole genome shotgun (WGS) entry which is preliminary data.</text>
</comment>
<dbReference type="Proteomes" id="UP001642540">
    <property type="component" value="Unassembled WGS sequence"/>
</dbReference>
<feature type="chain" id="PRO_5046336316" description="EGF-like domain-containing protein" evidence="2">
    <location>
        <begin position="26"/>
        <end position="396"/>
    </location>
</feature>
<protein>
    <recommendedName>
        <fullName evidence="3">EGF-like domain-containing protein</fullName>
    </recommendedName>
</protein>
<keyword evidence="5" id="KW-1185">Reference proteome</keyword>
<feature type="domain" description="EGF-like" evidence="3">
    <location>
        <begin position="86"/>
        <end position="139"/>
    </location>
</feature>
<proteinExistence type="predicted"/>
<dbReference type="InterPro" id="IPR000742">
    <property type="entry name" value="EGF"/>
</dbReference>
<keyword evidence="2" id="KW-0732">Signal</keyword>
<feature type="signal peptide" evidence="2">
    <location>
        <begin position="1"/>
        <end position="25"/>
    </location>
</feature>
<accession>A0ABP1PSN9</accession>
<evidence type="ECO:0000313" key="4">
    <source>
        <dbReference type="EMBL" id="CAL8075941.1"/>
    </source>
</evidence>